<keyword evidence="1" id="KW-0812">Transmembrane</keyword>
<keyword evidence="1" id="KW-1133">Transmembrane helix</keyword>
<evidence type="ECO:0000313" key="3">
    <source>
        <dbReference type="Proteomes" id="UP000229749"/>
    </source>
</evidence>
<proteinExistence type="predicted"/>
<dbReference type="Proteomes" id="UP000229749">
    <property type="component" value="Unassembled WGS sequence"/>
</dbReference>
<evidence type="ECO:0000256" key="1">
    <source>
        <dbReference type="SAM" id="Phobius"/>
    </source>
</evidence>
<sequence length="109" mass="12037">MKKILILIGLLQALGVFVYCFLVALVMFVLLPKILTTLNVSQIPQFLPFTLMLSFLVLSAGITGSLVFGYPVYLGHKQKIREALTVLGFTFLFLILIFAITIGLLLAFA</sequence>
<evidence type="ECO:0000313" key="2">
    <source>
        <dbReference type="EMBL" id="PJA47785.1"/>
    </source>
</evidence>
<evidence type="ECO:0008006" key="4">
    <source>
        <dbReference type="Google" id="ProtNLM"/>
    </source>
</evidence>
<feature type="transmembrane region" description="Helical" evidence="1">
    <location>
        <begin position="7"/>
        <end position="31"/>
    </location>
</feature>
<organism evidence="2 3">
    <name type="scientific">Candidatus Uhrbacteria bacterium CG_4_9_14_3_um_filter_36_7</name>
    <dbReference type="NCBI Taxonomy" id="1975033"/>
    <lineage>
        <taxon>Bacteria</taxon>
        <taxon>Candidatus Uhriibacteriota</taxon>
    </lineage>
</organism>
<keyword evidence="1" id="KW-0472">Membrane</keyword>
<feature type="transmembrane region" description="Helical" evidence="1">
    <location>
        <begin position="86"/>
        <end position="108"/>
    </location>
</feature>
<feature type="transmembrane region" description="Helical" evidence="1">
    <location>
        <begin position="51"/>
        <end position="74"/>
    </location>
</feature>
<gene>
    <name evidence="2" type="ORF">CO172_00115</name>
</gene>
<name>A0A2M7XIK4_9BACT</name>
<dbReference type="EMBL" id="PFWS01000002">
    <property type="protein sequence ID" value="PJA47785.1"/>
    <property type="molecule type" value="Genomic_DNA"/>
</dbReference>
<accession>A0A2M7XIK4</accession>
<comment type="caution">
    <text evidence="2">The sequence shown here is derived from an EMBL/GenBank/DDBJ whole genome shotgun (WGS) entry which is preliminary data.</text>
</comment>
<reference evidence="3" key="1">
    <citation type="submission" date="2017-09" db="EMBL/GenBank/DDBJ databases">
        <title>Depth-based differentiation of microbial function through sediment-hosted aquifers and enrichment of novel symbionts in the deep terrestrial subsurface.</title>
        <authorList>
            <person name="Probst A.J."/>
            <person name="Ladd B."/>
            <person name="Jarett J.K."/>
            <person name="Geller-Mcgrath D.E."/>
            <person name="Sieber C.M.K."/>
            <person name="Emerson J.B."/>
            <person name="Anantharaman K."/>
            <person name="Thomas B.C."/>
            <person name="Malmstrom R."/>
            <person name="Stieglmeier M."/>
            <person name="Klingl A."/>
            <person name="Woyke T."/>
            <person name="Ryan C.M."/>
            <person name="Banfield J.F."/>
        </authorList>
    </citation>
    <scope>NUCLEOTIDE SEQUENCE [LARGE SCALE GENOMIC DNA]</scope>
</reference>
<protein>
    <recommendedName>
        <fullName evidence="4">Major facilitator superfamily (MFS) profile domain-containing protein</fullName>
    </recommendedName>
</protein>
<dbReference type="AlphaFoldDB" id="A0A2M7XIK4"/>